<comment type="subcellular location">
    <subcellularLocation>
        <location evidence="1 6">Endoplasmic reticulum membrane</location>
        <topology evidence="1 6">Multi-pass membrane protein</topology>
    </subcellularLocation>
</comment>
<dbReference type="EMBL" id="KZ305058">
    <property type="protein sequence ID" value="PIA33414.1"/>
    <property type="molecule type" value="Genomic_DNA"/>
</dbReference>
<dbReference type="GO" id="GO:0005789">
    <property type="term" value="C:endoplasmic reticulum membrane"/>
    <property type="evidence" value="ECO:0007669"/>
    <property type="project" value="UniProtKB-SubCell"/>
</dbReference>
<keyword evidence="4 6" id="KW-1133">Transmembrane helix</keyword>
<dbReference type="InterPro" id="IPR045064">
    <property type="entry name" value="Reticulon-like"/>
</dbReference>
<reference evidence="8 9" key="1">
    <citation type="submission" date="2017-09" db="EMBL/GenBank/DDBJ databases">
        <title>WGS assembly of Aquilegia coerulea Goldsmith.</title>
        <authorList>
            <person name="Hodges S."/>
            <person name="Kramer E."/>
            <person name="Nordborg M."/>
            <person name="Tomkins J."/>
            <person name="Borevitz J."/>
            <person name="Derieg N."/>
            <person name="Yan J."/>
            <person name="Mihaltcheva S."/>
            <person name="Hayes R.D."/>
            <person name="Rokhsar D."/>
        </authorList>
    </citation>
    <scope>NUCLEOTIDE SEQUENCE [LARGE SCALE GENOMIC DNA]</scope>
    <source>
        <strain evidence="9">cv. Goldsmith</strain>
    </source>
</reference>
<proteinExistence type="predicted"/>
<dbReference type="PROSITE" id="PS50845">
    <property type="entry name" value="RETICULON"/>
    <property type="match status" value="1"/>
</dbReference>
<accession>A0A2G5CQ28</accession>
<keyword evidence="9" id="KW-1185">Reference proteome</keyword>
<feature type="transmembrane region" description="Helical" evidence="6">
    <location>
        <begin position="139"/>
        <end position="159"/>
    </location>
</feature>
<sequence length="223" mass="25551">MPIYSSDSDSDQQTYTSGRKLFSRERPLHSVLGGGPVADVLLWKNKSISAAILVGFTAIWFLFEVVEYNFLTLLCHLSITVMLVIFIWSNGAALFDRTPPRIPEIVLSESAFHHVARTFHTKFNQFLVTLYDIACGKDLTLFLLAIVFLWTLSVIGAYFTTMNLLYMGFLCIGTLPALYERYEHEVDYLVGRATRDMRKLYKKFDSKVLNKIPRGPVKDKKYK</sequence>
<evidence type="ECO:0000313" key="9">
    <source>
        <dbReference type="Proteomes" id="UP000230069"/>
    </source>
</evidence>
<keyword evidence="5 6" id="KW-0472">Membrane</keyword>
<evidence type="ECO:0000256" key="1">
    <source>
        <dbReference type="ARBA" id="ARBA00004477"/>
    </source>
</evidence>
<dbReference type="Pfam" id="PF02453">
    <property type="entry name" value="Reticulon"/>
    <property type="match status" value="1"/>
</dbReference>
<evidence type="ECO:0000256" key="6">
    <source>
        <dbReference type="RuleBase" id="RU363132"/>
    </source>
</evidence>
<evidence type="ECO:0000256" key="2">
    <source>
        <dbReference type="ARBA" id="ARBA00022692"/>
    </source>
</evidence>
<evidence type="ECO:0000256" key="3">
    <source>
        <dbReference type="ARBA" id="ARBA00022824"/>
    </source>
</evidence>
<feature type="transmembrane region" description="Helical" evidence="6">
    <location>
        <begin position="47"/>
        <end position="63"/>
    </location>
</feature>
<evidence type="ECO:0000256" key="4">
    <source>
        <dbReference type="ARBA" id="ARBA00022989"/>
    </source>
</evidence>
<dbReference type="InterPro" id="IPR003388">
    <property type="entry name" value="Reticulon"/>
</dbReference>
<dbReference type="AlphaFoldDB" id="A0A2G5CQ28"/>
<dbReference type="PANTHER" id="PTHR10994:SF85">
    <property type="entry name" value="RETICULON-LIKE PROTEIN B9"/>
    <property type="match status" value="1"/>
</dbReference>
<feature type="domain" description="Reticulon" evidence="7">
    <location>
        <begin position="37"/>
        <end position="223"/>
    </location>
</feature>
<protein>
    <recommendedName>
        <fullName evidence="6">Reticulon-like protein</fullName>
    </recommendedName>
</protein>
<dbReference type="OrthoDB" id="567788at2759"/>
<gene>
    <name evidence="8" type="ORF">AQUCO_04100087v1</name>
</gene>
<feature type="transmembrane region" description="Helical" evidence="6">
    <location>
        <begin position="70"/>
        <end position="89"/>
    </location>
</feature>
<evidence type="ECO:0000313" key="8">
    <source>
        <dbReference type="EMBL" id="PIA33414.1"/>
    </source>
</evidence>
<dbReference type="STRING" id="218851.A0A2G5CQ28"/>
<evidence type="ECO:0000256" key="5">
    <source>
        <dbReference type="ARBA" id="ARBA00023136"/>
    </source>
</evidence>
<keyword evidence="2 6" id="KW-0812">Transmembrane</keyword>
<dbReference type="Proteomes" id="UP000230069">
    <property type="component" value="Unassembled WGS sequence"/>
</dbReference>
<keyword evidence="3 6" id="KW-0256">Endoplasmic reticulum</keyword>
<organism evidence="8 9">
    <name type="scientific">Aquilegia coerulea</name>
    <name type="common">Rocky mountain columbine</name>
    <dbReference type="NCBI Taxonomy" id="218851"/>
    <lineage>
        <taxon>Eukaryota</taxon>
        <taxon>Viridiplantae</taxon>
        <taxon>Streptophyta</taxon>
        <taxon>Embryophyta</taxon>
        <taxon>Tracheophyta</taxon>
        <taxon>Spermatophyta</taxon>
        <taxon>Magnoliopsida</taxon>
        <taxon>Ranunculales</taxon>
        <taxon>Ranunculaceae</taxon>
        <taxon>Thalictroideae</taxon>
        <taxon>Aquilegia</taxon>
    </lineage>
</organism>
<evidence type="ECO:0000259" key="7">
    <source>
        <dbReference type="PROSITE" id="PS50845"/>
    </source>
</evidence>
<dbReference type="InParanoid" id="A0A2G5CQ28"/>
<dbReference type="FunCoup" id="A0A2G5CQ28">
    <property type="interactions" value="147"/>
</dbReference>
<dbReference type="GO" id="GO:0009617">
    <property type="term" value="P:response to bacterium"/>
    <property type="evidence" value="ECO:0007669"/>
    <property type="project" value="InterPro"/>
</dbReference>
<name>A0A2G5CQ28_AQUCA</name>
<dbReference type="PANTHER" id="PTHR10994">
    <property type="entry name" value="RETICULON"/>
    <property type="match status" value="1"/>
</dbReference>